<evidence type="ECO:0000256" key="1">
    <source>
        <dbReference type="ARBA" id="ARBA00022679"/>
    </source>
</evidence>
<keyword evidence="1 3" id="KW-0808">Transferase</keyword>
<dbReference type="InterPro" id="IPR045078">
    <property type="entry name" value="TST/MPST-like"/>
</dbReference>
<dbReference type="AlphaFoldDB" id="A0A5C4W4X3"/>
<evidence type="ECO:0000259" key="5">
    <source>
        <dbReference type="PROSITE" id="PS50206"/>
    </source>
</evidence>
<protein>
    <recommendedName>
        <fullName evidence="3">Sulfurtransferase</fullName>
    </recommendedName>
</protein>
<dbReference type="OrthoDB" id="9770030at2"/>
<name>A0A5C4W4X3_9ACTN</name>
<gene>
    <name evidence="6" type="ORF">FHP29_06075</name>
</gene>
<dbReference type="CDD" id="cd01449">
    <property type="entry name" value="TST_Repeat_2"/>
    <property type="match status" value="1"/>
</dbReference>
<dbReference type="PROSITE" id="PS00380">
    <property type="entry name" value="RHODANESE_1"/>
    <property type="match status" value="1"/>
</dbReference>
<dbReference type="SMART" id="SM00450">
    <property type="entry name" value="RHOD"/>
    <property type="match status" value="2"/>
</dbReference>
<dbReference type="SUPFAM" id="SSF52821">
    <property type="entry name" value="Rhodanese/Cell cycle control phosphatase"/>
    <property type="match status" value="2"/>
</dbReference>
<dbReference type="RefSeq" id="WP_139621962.1">
    <property type="nucleotide sequence ID" value="NZ_VDMP01000019.1"/>
</dbReference>
<keyword evidence="7" id="KW-1185">Reference proteome</keyword>
<dbReference type="InterPro" id="IPR001763">
    <property type="entry name" value="Rhodanese-like_dom"/>
</dbReference>
<comment type="caution">
    <text evidence="6">The sequence shown here is derived from an EMBL/GenBank/DDBJ whole genome shotgun (WGS) entry which is preliminary data.</text>
</comment>
<reference evidence="6 7" key="1">
    <citation type="journal article" date="2016" name="Int. J. Syst. Evol. Microbiol.">
        <title>Nocardioides albidus sp. nov., an actinobacterium isolated from garden soil.</title>
        <authorList>
            <person name="Singh H."/>
            <person name="Du J."/>
            <person name="Trinh H."/>
            <person name="Won K."/>
            <person name="Yang J.E."/>
            <person name="Yin C."/>
            <person name="Kook M."/>
            <person name="Yi T.H."/>
        </authorList>
    </citation>
    <scope>NUCLEOTIDE SEQUENCE [LARGE SCALE GENOMIC DNA]</scope>
    <source>
        <strain evidence="6 7">CCTCC AB 2015297</strain>
    </source>
</reference>
<dbReference type="GO" id="GO:0004792">
    <property type="term" value="F:thiosulfate-cyanide sulfurtransferase activity"/>
    <property type="evidence" value="ECO:0007669"/>
    <property type="project" value="InterPro"/>
</dbReference>
<dbReference type="Gene3D" id="3.40.250.10">
    <property type="entry name" value="Rhodanese-like domain"/>
    <property type="match status" value="2"/>
</dbReference>
<dbReference type="PROSITE" id="PS00683">
    <property type="entry name" value="RHODANESE_2"/>
    <property type="match status" value="1"/>
</dbReference>
<dbReference type="EMBL" id="VDMP01000019">
    <property type="protein sequence ID" value="TNM43261.1"/>
    <property type="molecule type" value="Genomic_DNA"/>
</dbReference>
<dbReference type="PANTHER" id="PTHR11364">
    <property type="entry name" value="THIOSULFATE SULFERTANSFERASE"/>
    <property type="match status" value="1"/>
</dbReference>
<dbReference type="InterPro" id="IPR036873">
    <property type="entry name" value="Rhodanese-like_dom_sf"/>
</dbReference>
<evidence type="ECO:0000313" key="7">
    <source>
        <dbReference type="Proteomes" id="UP000313231"/>
    </source>
</evidence>
<evidence type="ECO:0000313" key="6">
    <source>
        <dbReference type="EMBL" id="TNM43261.1"/>
    </source>
</evidence>
<feature type="domain" description="Rhodanese" evidence="5">
    <location>
        <begin position="14"/>
        <end position="131"/>
    </location>
</feature>
<evidence type="ECO:0000256" key="3">
    <source>
        <dbReference type="RuleBase" id="RU000507"/>
    </source>
</evidence>
<sequence length="273" mass="28820">MRSGLISVEELRDSLEEVTVLDVRYRMGAPAGFEEFVAGHVPGASYVDLDRALAAAPGERGRHPLPETSVFEAAMRAAGVRGDRPVVAYDDWSGHAAARCWWLLRYHGHDDVRVLDGGWSAWREAGGEVETGPGRRPEPGDLTTAPGAMPVVDVTTALRAGVIVDARAAERYRGEIEPVDPVAGHIPGAVNVPTSRNLDERGRFRDPAALAATYAEVGAVPGADVAVYCGSGVTAAHDVLALELAGVAAALYPGSWSEWVADPSRPVATSARP</sequence>
<evidence type="ECO:0000256" key="4">
    <source>
        <dbReference type="SAM" id="MobiDB-lite"/>
    </source>
</evidence>
<dbReference type="Proteomes" id="UP000313231">
    <property type="component" value="Unassembled WGS sequence"/>
</dbReference>
<dbReference type="PROSITE" id="PS50206">
    <property type="entry name" value="RHODANESE_3"/>
    <property type="match status" value="2"/>
</dbReference>
<dbReference type="Pfam" id="PF00581">
    <property type="entry name" value="Rhodanese"/>
    <property type="match status" value="2"/>
</dbReference>
<dbReference type="PANTHER" id="PTHR11364:SF27">
    <property type="entry name" value="SULFURTRANSFERASE"/>
    <property type="match status" value="1"/>
</dbReference>
<accession>A0A5C4W4X3</accession>
<feature type="region of interest" description="Disordered" evidence="4">
    <location>
        <begin position="125"/>
        <end position="147"/>
    </location>
</feature>
<keyword evidence="2" id="KW-0677">Repeat</keyword>
<dbReference type="CDD" id="cd01448">
    <property type="entry name" value="TST_Repeat_1"/>
    <property type="match status" value="1"/>
</dbReference>
<dbReference type="InterPro" id="IPR001307">
    <property type="entry name" value="Thiosulphate_STrfase_CS"/>
</dbReference>
<organism evidence="6 7">
    <name type="scientific">Nocardioides albidus</name>
    <dbReference type="NCBI Taxonomy" id="1517589"/>
    <lineage>
        <taxon>Bacteria</taxon>
        <taxon>Bacillati</taxon>
        <taxon>Actinomycetota</taxon>
        <taxon>Actinomycetes</taxon>
        <taxon>Propionibacteriales</taxon>
        <taxon>Nocardioidaceae</taxon>
        <taxon>Nocardioides</taxon>
    </lineage>
</organism>
<proteinExistence type="predicted"/>
<feature type="domain" description="Rhodanese" evidence="5">
    <location>
        <begin position="157"/>
        <end position="268"/>
    </location>
</feature>
<evidence type="ECO:0000256" key="2">
    <source>
        <dbReference type="ARBA" id="ARBA00022737"/>
    </source>
</evidence>